<dbReference type="PROSITE" id="PS51257">
    <property type="entry name" value="PROKAR_LIPOPROTEIN"/>
    <property type="match status" value="1"/>
</dbReference>
<keyword evidence="2" id="KW-0732">Signal</keyword>
<proteinExistence type="predicted"/>
<feature type="compositionally biased region" description="Low complexity" evidence="1">
    <location>
        <begin position="135"/>
        <end position="152"/>
    </location>
</feature>
<dbReference type="EMBL" id="FMHG01000001">
    <property type="protein sequence ID" value="SCJ65377.1"/>
    <property type="molecule type" value="Genomic_DNA"/>
</dbReference>
<protein>
    <recommendedName>
        <fullName evidence="4">DUF5105 domain-containing protein</fullName>
    </recommendedName>
</protein>
<reference evidence="3" key="1">
    <citation type="submission" date="2015-09" db="EMBL/GenBank/DDBJ databases">
        <authorList>
            <consortium name="Pathogen Informatics"/>
        </authorList>
    </citation>
    <scope>NUCLEOTIDE SEQUENCE</scope>
    <source>
        <strain evidence="3">2789STDY5834896</strain>
    </source>
</reference>
<feature type="signal peptide" evidence="2">
    <location>
        <begin position="1"/>
        <end position="20"/>
    </location>
</feature>
<feature type="region of interest" description="Disordered" evidence="1">
    <location>
        <begin position="109"/>
        <end position="154"/>
    </location>
</feature>
<dbReference type="AlphaFoldDB" id="A0A1C6I626"/>
<feature type="chain" id="PRO_5039616318" description="DUF5105 domain-containing protein" evidence="2">
    <location>
        <begin position="21"/>
        <end position="212"/>
    </location>
</feature>
<evidence type="ECO:0000256" key="1">
    <source>
        <dbReference type="SAM" id="MobiDB-lite"/>
    </source>
</evidence>
<evidence type="ECO:0008006" key="4">
    <source>
        <dbReference type="Google" id="ProtNLM"/>
    </source>
</evidence>
<accession>A0A1C6I626</accession>
<organism evidence="3">
    <name type="scientific">uncultured Anaerotruncus sp</name>
    <dbReference type="NCBI Taxonomy" id="905011"/>
    <lineage>
        <taxon>Bacteria</taxon>
        <taxon>Bacillati</taxon>
        <taxon>Bacillota</taxon>
        <taxon>Clostridia</taxon>
        <taxon>Eubacteriales</taxon>
        <taxon>Oscillospiraceae</taxon>
        <taxon>Anaerotruncus</taxon>
        <taxon>environmental samples</taxon>
    </lineage>
</organism>
<name>A0A1C6I626_9FIRM</name>
<feature type="compositionally biased region" description="Polar residues" evidence="1">
    <location>
        <begin position="114"/>
        <end position="134"/>
    </location>
</feature>
<gene>
    <name evidence="3" type="ORF">SAMEA3545359_01271</name>
</gene>
<evidence type="ECO:0000256" key="2">
    <source>
        <dbReference type="SAM" id="SignalP"/>
    </source>
</evidence>
<evidence type="ECO:0000313" key="3">
    <source>
        <dbReference type="EMBL" id="SCJ65377.1"/>
    </source>
</evidence>
<sequence length="212" mass="23124">MLKKWTALVLTAVMALTVFVGCEAPAPQEDAVKTYLEAVRDGNTELMRVADGYTTRDIDFGFARQVIEKKRKKAKIKILSSTETGTDTYTVEASITFFDLLDAHQEEVARQLDAESQQPSDGVSSDSGQSAPTDETSSAASSSAGAAGESTSHLSEEEINEAFLKVYEDCDKKTSYKLTFKVVKVGEDYNVDVSECLDEVNALYTCNLESVL</sequence>